<feature type="compositionally biased region" description="Polar residues" evidence="1">
    <location>
        <begin position="1834"/>
        <end position="1868"/>
    </location>
</feature>
<feature type="compositionally biased region" description="Low complexity" evidence="1">
    <location>
        <begin position="1392"/>
        <end position="1412"/>
    </location>
</feature>
<sequence length="2276" mass="235484">MNSVLGVAILVGVLASAAAQSIGFNGNQPVIGDTTVTFSWTFTGVTADGFTCSLNGGTATSCQSPHVVQQSDLLNGKNTLAVIALFGNGQSLGPLALEVTVSQSSSSNQVQFKGLAPVVGDNGVSFSWELTGASADKFTCSLNGATAEDCSSPFSVAKSGLSDGLNTLAVTAVVGGQNVGPVNLEVTVSKSSSSNQVQFSGQTPVVGDNDVSFSWELTGASADKFTCSLNGATAEDCSSPFSVAKADLSDGLNTLAVTAVVGGQNVGPVNLEVTVSQSSSSNQVKFSGQTPVVGDNDVSFSWELTGATADKFTCSLNGGAAVDCTSPHSVSKSALQAGSNTLSVTAIVSGLVLDPLDFTVSSGGDSVQFNGEANLNGNSVEFTWSVTGVSGVTYQCSLNGEALFACSSGHSVALSALQDGENVLSVTASGEGVSFSGPLELKVTKSFSVSTGTLSANGGAYSVAYTIHGDVVSFVVSAETTGWVGLGFSEDQLMPNSDVVVGAADSDGGMFVFDGFANALAQPPVDSQQDITDFSATHEGGMTTVTFSRKLVTGDSDDDLPVTKSLYWLWAYGGSFSGSDPTSIGYHFTNRGVFPSNMTLSATAATASFSGSNGPLTGATSTPTTGDPPVATSGPGTTPAPGTVSFSGNAESSGNSVVFTWSVTGVSGVTYQCSFNGEASFVCTSPYTVDVSSDPSVQDGLNVLSVTASGGGVTFESPLELSFTKFHSVEAPVLSSPTVHSVDVPVLPSPAVHSVEAPVLPSPAVHSVEAPVPSSPTVHSVDVPVLPSLAVHSVDVSVLPSPAVHSVDAPVLSSPTVHSVEAPVLSSLTVHSVDVPVLPSPAVHSVDAPVLSSPTVHSVEAPVLSSPTVHSVEAPVLSSPTVHSVDVPVLSPPIIHSVDVPVLTSSHTDLPSYRILHPPNFTWGSLDGRDFDVLINDAYNEVVHWKHNVFEVPRGKAGNSFVAELCRLLEQFADDTAMECISMRAAMTIPALLLQKPHRRSTSKDHISCLERRLKCWLAGDIQSLLHEGRSIQNTLDKMHRRKKNDTASISRSFENLVSKGNIKAAIRLITEQNGRGCLPLRGEQPDGRSVKDHLLEKHPSSQPVDPTALSDCTPAPIPHPTFYDQIDGPFIRSIALHMSGSAGPSGLDAKAWKRLCSAFHNTSKDLCNALAKIARKICTTFVDPQGLEAFTACRLIALDKDPGVRPIGVGETVRRLISKAILRVTKVEIQKVAGSSQLCAAESSGNSVEFTWSVTGVSGVTYQCSFNGGDPFVCTSPYTVDVSDPSVQDGLNVLSVTASGGGVTFESPLELSFTKSESSGNSVEFTWSVTGVSGVTYQCSFNGGDPFVCTSPYTVDVSDPSVQDGLNVLSVTASGGGVTFESPLELSFTKSVSTTSSPGTTPTPGTVTFSGNAESSGNSVEFTWSVTGVSGVTYQCSFNGGDPFVCSSSYTVDVSDPSVQDGLNVLSVTASGGGVTFESPLELSFTKSVSTTSSPGTTPTPGTVSFSGNAESSGNSVEFTWSVTGVSGVTYQCSFNGGDPFVCSSPYTVDVSDPSVQDGLNVLSVTASGGGVTFESPLELSFTKSVSTTSSPGTTPTPGTVSFSGNAESSGNSVEFTWSVTGVSGVTYQCSFNGGDPFVCSSPYTVDVSDPSVQDGLNVLSVTASGGGVTFESPLELSFTKSESSGNSVEFTWSVTGVSGVTYQCSFNGGDPFVCTSPYTVDVSSDPSVQDGLNVLSVTASGGGVTFESPLELSFTKSESSGNAVEFTWSVTGVSGVTYQCSFNGGDPFVCTSPYTVDVSSDPSVQDGLNVLSVTASGGGVTFESPLELSFTKTVTPTSEPGTVPAQTSEPGTVPAQTSEPGTVPAQTSDPGPISTPTSSPGTPTPGSVTFSGNAESSGNSVEFTWSAVTGVSGVTYQCSFNGGDPFVCTSPYTVDVSDPSVQDGLNVLSVTASGGGVTFESPLELSFTRIEAVGGSVVFRWSFTGATDLPLMCSLNGGEFFDCQSPYEVDFSDLPDGDNVLTVVAKRGEDEVARGSVTFTKLTTTPEEGAGSVTVEWETDPDLTYKCFLNDELRNSCTSPFELSEEEQVAATTVVRVESFRGEMQVRVVGETVVESCRFTGISSPDRAYLWPEGYAMFSWTSEGNVEENRCTLGGGADFPCQSGLHFNVSAVTAGTHRGEVIAYCQGKPIGREVLRFRAQSGIPRDPDNCARLLVSDHVATYNRSASTVTVAFSTNIPSSCVCRLPADNRRAIQSCELKWIIVKLNVFISLLYV</sequence>
<dbReference type="CDD" id="cd09631">
    <property type="entry name" value="DOMON_DOH"/>
    <property type="match status" value="1"/>
</dbReference>
<feature type="region of interest" description="Disordered" evidence="1">
    <location>
        <begin position="1489"/>
        <end position="1510"/>
    </location>
</feature>
<evidence type="ECO:0000259" key="3">
    <source>
        <dbReference type="PROSITE" id="PS50836"/>
    </source>
</evidence>
<evidence type="ECO:0000256" key="1">
    <source>
        <dbReference type="SAM" id="MobiDB-lite"/>
    </source>
</evidence>
<dbReference type="SUPFAM" id="SSF49344">
    <property type="entry name" value="CBD9-like"/>
    <property type="match status" value="1"/>
</dbReference>
<organism evidence="4">
    <name type="scientific">Halisarca dujardinii</name>
    <name type="common">Dujardin's slime sponge</name>
    <dbReference type="NCBI Taxonomy" id="2583056"/>
    <lineage>
        <taxon>Eukaryota</taxon>
        <taxon>Metazoa</taxon>
        <taxon>Porifera</taxon>
        <taxon>Demospongiae</taxon>
        <taxon>Verongimorpha</taxon>
        <taxon>Chondrillida</taxon>
        <taxon>Halisarcidae</taxon>
        <taxon>Halisarca</taxon>
    </lineage>
</organism>
<feature type="compositionally biased region" description="Polar residues" evidence="1">
    <location>
        <begin position="613"/>
        <end position="625"/>
    </location>
</feature>
<feature type="compositionally biased region" description="Low complexity" evidence="1">
    <location>
        <begin position="628"/>
        <end position="645"/>
    </location>
</feature>
<keyword evidence="2" id="KW-0732">Signal</keyword>
<evidence type="ECO:0000313" key="4">
    <source>
        <dbReference type="EMBL" id="WNS50068.1"/>
    </source>
</evidence>
<dbReference type="EMBL" id="OR460145">
    <property type="protein sequence ID" value="WNS50068.1"/>
    <property type="molecule type" value="mRNA"/>
</dbReference>
<dbReference type="PROSITE" id="PS50836">
    <property type="entry name" value="DOMON"/>
    <property type="match status" value="1"/>
</dbReference>
<dbReference type="PANTHER" id="PTHR46901">
    <property type="entry name" value="GH04942P"/>
    <property type="match status" value="1"/>
</dbReference>
<feature type="compositionally biased region" description="Low complexity" evidence="1">
    <location>
        <begin position="1586"/>
        <end position="1606"/>
    </location>
</feature>
<feature type="domain" description="DOMON" evidence="3">
    <location>
        <begin position="459"/>
        <end position="573"/>
    </location>
</feature>
<evidence type="ECO:0000256" key="2">
    <source>
        <dbReference type="SAM" id="SignalP"/>
    </source>
</evidence>
<feature type="compositionally biased region" description="Low complexity" evidence="1">
    <location>
        <begin position="1869"/>
        <end position="1894"/>
    </location>
</feature>
<dbReference type="SMART" id="SM00664">
    <property type="entry name" value="DoH"/>
    <property type="match status" value="1"/>
</dbReference>
<feature type="signal peptide" evidence="2">
    <location>
        <begin position="1"/>
        <end position="19"/>
    </location>
</feature>
<feature type="compositionally biased region" description="Low complexity" evidence="1">
    <location>
        <begin position="1489"/>
        <end position="1509"/>
    </location>
</feature>
<feature type="chain" id="PRO_5041674075" evidence="2">
    <location>
        <begin position="20"/>
        <end position="2276"/>
    </location>
</feature>
<reference evidence="4" key="1">
    <citation type="submission" date="2023-08" db="EMBL/GenBank/DDBJ databases">
        <authorList>
            <person name="Adameyko K."/>
            <person name="Kravchuk O."/>
            <person name="Lyupina Y."/>
        </authorList>
    </citation>
    <scope>NUCLEOTIDE SEQUENCE</scope>
</reference>
<name>A0AA96MKK0_HALDU</name>
<protein>
    <submittedName>
        <fullName evidence="4">DOMON domain-containing protein</fullName>
    </submittedName>
</protein>
<dbReference type="InterPro" id="IPR045266">
    <property type="entry name" value="DOH_DOMON"/>
</dbReference>
<accession>A0AA96MKK0</accession>
<feature type="region of interest" description="Disordered" evidence="1">
    <location>
        <begin position="1834"/>
        <end position="1897"/>
    </location>
</feature>
<feature type="region of interest" description="Disordered" evidence="1">
    <location>
        <begin position="1392"/>
        <end position="1413"/>
    </location>
</feature>
<dbReference type="InterPro" id="IPR005018">
    <property type="entry name" value="DOMON_domain"/>
</dbReference>
<dbReference type="PANTHER" id="PTHR46901:SF2">
    <property type="entry name" value="GH04942P"/>
    <property type="match status" value="1"/>
</dbReference>
<feature type="region of interest" description="Disordered" evidence="1">
    <location>
        <begin position="1586"/>
        <end position="1607"/>
    </location>
</feature>
<proteinExistence type="evidence at transcript level"/>
<dbReference type="Pfam" id="PF03351">
    <property type="entry name" value="DOMON"/>
    <property type="match status" value="1"/>
</dbReference>
<feature type="region of interest" description="Disordered" evidence="1">
    <location>
        <begin position="611"/>
        <end position="647"/>
    </location>
</feature>